<evidence type="ECO:0000313" key="5">
    <source>
        <dbReference type="Proteomes" id="UP001500954"/>
    </source>
</evidence>
<dbReference type="SUPFAM" id="SSF55486">
    <property type="entry name" value="Metalloproteases ('zincins'), catalytic domain"/>
    <property type="match status" value="1"/>
</dbReference>
<keyword evidence="4" id="KW-0482">Metalloprotease</keyword>
<dbReference type="GO" id="GO:0008237">
    <property type="term" value="F:metallopeptidase activity"/>
    <property type="evidence" value="ECO:0007669"/>
    <property type="project" value="UniProtKB-KW"/>
</dbReference>
<dbReference type="Pfam" id="PF16313">
    <property type="entry name" value="DUF4953"/>
    <property type="match status" value="1"/>
</dbReference>
<feature type="domain" description="EcxA zinc-binding" evidence="2">
    <location>
        <begin position="385"/>
        <end position="693"/>
    </location>
</feature>
<accession>A0ABP6XXV4</accession>
<keyword evidence="1" id="KW-0812">Transmembrane</keyword>
<comment type="caution">
    <text evidence="4">The sequence shown here is derived from an EMBL/GenBank/DDBJ whole genome shotgun (WGS) entry which is preliminary data.</text>
</comment>
<dbReference type="CDD" id="cd04276">
    <property type="entry name" value="ZnMc_MMP_like_2"/>
    <property type="match status" value="1"/>
</dbReference>
<feature type="transmembrane region" description="Helical" evidence="1">
    <location>
        <begin position="20"/>
        <end position="41"/>
    </location>
</feature>
<dbReference type="InterPro" id="IPR032534">
    <property type="entry name" value="EcxA_zinc-bd"/>
</dbReference>
<sequence length="785" mass="89741">MMAIKRIPQSTWYELKAVDLTFNSVLLFSVIVLLATCSLWGQVGQLPTHGLRAPHNFIKAHLEDGKLYFELNKSLLGKDLLFVRHNAGYKQVAFTQYKDQIFLETPRIESLTGVMISVNNDPTIEKAIIGMFPVIAEKSTENSVYIDVTNLFLKSHIPWYAGLNETLLPNVSAIEEVQYLENELIIKARYFLSGKAGYLEKLVNYSFLMLPEPMSPRLWDHRMGYFIDEELSPINYFPKSARGSIERWRLEKKHKDKKTSDPVKPITFYLDTNIPNKWKPYIKAGILEWLPAFEAAGFKNAIKVEEWPRGETNRQSVGYSVVRWTNKEGIRGEDTDGGSTVSKIVDLRSGEILKCDIIIKSSYERLSDDYFIRCSPLDKRAQQYPFPDDLLGELIQYVVAHEAGHAFGLRDANYGEYTYPFEKMRDKQWLRDMGHTPSIMTYARHNYLVQPEDGVPPALLVQKLGPTDIYNIKWGYEPFPGISTPRDEGPNLEKMVREQDAVPWYRYNIGQYEKIGPDCSNNVADNNDPIKSAELGLLNMERVIALLPVVTKAQIDNVLLERLYNKTVILWYEQMQHVMSLIGGYSTHYKSGDQKGPVYTPIPMDTQEEAMAFLCANAFNVPDWLTYPSFSSRIKYSTSEDKVLSYQLKLLSEVLEPLRLKRIAHTMLASGEEDTVKGLLSMLRLGLWSELTQKDINIGYRRQELQSAYIAFLTGAISKQKNYASPTPTDKYYVISDYAKSVFISEVMALRKDIVNTGSSVKDGITFAHLKRCLQHIDSILKESN</sequence>
<proteinExistence type="predicted"/>
<keyword evidence="4" id="KW-0378">Hydrolase</keyword>
<dbReference type="EMBL" id="BAABCY010000064">
    <property type="protein sequence ID" value="GAA3573414.1"/>
    <property type="molecule type" value="Genomic_DNA"/>
</dbReference>
<dbReference type="PANTHER" id="PTHR38478:SF1">
    <property type="entry name" value="ZINC DEPENDENT METALLOPROTEASE DOMAIN LIPOPROTEIN"/>
    <property type="match status" value="1"/>
</dbReference>
<dbReference type="PANTHER" id="PTHR38478">
    <property type="entry name" value="PEPTIDASE M1A AND M12B"/>
    <property type="match status" value="1"/>
</dbReference>
<evidence type="ECO:0000259" key="3">
    <source>
        <dbReference type="Pfam" id="PF17148"/>
    </source>
</evidence>
<evidence type="ECO:0000256" key="1">
    <source>
        <dbReference type="SAM" id="Phobius"/>
    </source>
</evidence>
<dbReference type="InterPro" id="IPR034032">
    <property type="entry name" value="Zn_MMP-like_bac"/>
</dbReference>
<reference evidence="5" key="1">
    <citation type="journal article" date="2019" name="Int. J. Syst. Evol. Microbiol.">
        <title>The Global Catalogue of Microorganisms (GCM) 10K type strain sequencing project: providing services to taxonomists for standard genome sequencing and annotation.</title>
        <authorList>
            <consortium name="The Broad Institute Genomics Platform"/>
            <consortium name="The Broad Institute Genome Sequencing Center for Infectious Disease"/>
            <person name="Wu L."/>
            <person name="Ma J."/>
        </authorList>
    </citation>
    <scope>NUCLEOTIDE SEQUENCE [LARGE SCALE GENOMIC DNA]</scope>
    <source>
        <strain evidence="5">JCM 17111</strain>
    </source>
</reference>
<dbReference type="RefSeq" id="WP_345006314.1">
    <property type="nucleotide sequence ID" value="NZ_BAABCY010000064.1"/>
</dbReference>
<feature type="domain" description="DUF5117" evidence="3">
    <location>
        <begin position="92"/>
        <end position="253"/>
    </location>
</feature>
<keyword evidence="1" id="KW-1133">Transmembrane helix</keyword>
<dbReference type="InterPro" id="IPR033413">
    <property type="entry name" value="DUF5117"/>
</dbReference>
<keyword evidence="1" id="KW-0472">Membrane</keyword>
<protein>
    <submittedName>
        <fullName evidence="4">Zinc-dependent metalloprotease</fullName>
    </submittedName>
</protein>
<evidence type="ECO:0000313" key="4">
    <source>
        <dbReference type="EMBL" id="GAA3573414.1"/>
    </source>
</evidence>
<organism evidence="4 5">
    <name type="scientific">Snuella lapsa</name>
    <dbReference type="NCBI Taxonomy" id="870481"/>
    <lineage>
        <taxon>Bacteria</taxon>
        <taxon>Pseudomonadati</taxon>
        <taxon>Bacteroidota</taxon>
        <taxon>Flavobacteriia</taxon>
        <taxon>Flavobacteriales</taxon>
        <taxon>Flavobacteriaceae</taxon>
        <taxon>Snuella</taxon>
    </lineage>
</organism>
<name>A0ABP6XXV4_9FLAO</name>
<keyword evidence="4" id="KW-0645">Protease</keyword>
<dbReference type="Pfam" id="PF17148">
    <property type="entry name" value="DUF5117"/>
    <property type="match status" value="1"/>
</dbReference>
<dbReference type="Proteomes" id="UP001500954">
    <property type="component" value="Unassembled WGS sequence"/>
</dbReference>
<gene>
    <name evidence="4" type="ORF">GCM10022395_23390</name>
</gene>
<keyword evidence="5" id="KW-1185">Reference proteome</keyword>
<evidence type="ECO:0000259" key="2">
    <source>
        <dbReference type="Pfam" id="PF16313"/>
    </source>
</evidence>